<dbReference type="GO" id="GO:0070566">
    <property type="term" value="F:adenylyltransferase activity"/>
    <property type="evidence" value="ECO:0007669"/>
    <property type="project" value="TreeGrafter"/>
</dbReference>
<dbReference type="GO" id="GO:0006633">
    <property type="term" value="P:fatty acid biosynthetic process"/>
    <property type="evidence" value="ECO:0007669"/>
    <property type="project" value="TreeGrafter"/>
</dbReference>
<dbReference type="GO" id="GO:0016874">
    <property type="term" value="F:ligase activity"/>
    <property type="evidence" value="ECO:0007669"/>
    <property type="project" value="UniProtKB-KW"/>
</dbReference>
<dbReference type="RefSeq" id="WP_073874200.1">
    <property type="nucleotide sequence ID" value="NZ_MPNT01000007.1"/>
</dbReference>
<dbReference type="Proteomes" id="UP000186438">
    <property type="component" value="Unassembled WGS sequence"/>
</dbReference>
<dbReference type="STRING" id="53378.BRW65_10145"/>
<dbReference type="Gene3D" id="3.30.300.30">
    <property type="match status" value="1"/>
</dbReference>
<dbReference type="InterPro" id="IPR045851">
    <property type="entry name" value="AMP-bd_C_sf"/>
</dbReference>
<proteinExistence type="inferred from homology"/>
<dbReference type="GO" id="GO:0005886">
    <property type="term" value="C:plasma membrane"/>
    <property type="evidence" value="ECO:0007669"/>
    <property type="project" value="TreeGrafter"/>
</dbReference>
<keyword evidence="4" id="KW-1185">Reference proteome</keyword>
<name>A0A1Q4HWZ8_9MYCO</name>
<dbReference type="PANTHER" id="PTHR22754">
    <property type="entry name" value="DISCO-INTERACTING PROTEIN 2 DIP2 -RELATED"/>
    <property type="match status" value="1"/>
</dbReference>
<dbReference type="OrthoDB" id="3671040at2"/>
<dbReference type="InterPro" id="IPR000873">
    <property type="entry name" value="AMP-dep_synth/lig_dom"/>
</dbReference>
<dbReference type="SUPFAM" id="SSF56801">
    <property type="entry name" value="Acetyl-CoA synthetase-like"/>
    <property type="match status" value="1"/>
</dbReference>
<dbReference type="InterPro" id="IPR020845">
    <property type="entry name" value="AMP-binding_CS"/>
</dbReference>
<comment type="caution">
    <text evidence="3">The sequence shown here is derived from an EMBL/GenBank/DDBJ whole genome shotgun (WGS) entry which is preliminary data.</text>
</comment>
<evidence type="ECO:0000313" key="4">
    <source>
        <dbReference type="Proteomes" id="UP000186438"/>
    </source>
</evidence>
<sequence>MSELAAALTHSMRTATSELVVLDRETARWRHHPWPEVHGRAESVAAWLLDHGRPDVLGLVGEPTLELVAAIQGAWLAGAAVSILPGPVRGADGRQWAEATLMRFRGVGATTVLGNGAQLGALQSIDAAGVDVEDLTVAADPARSLSGAPAKSRGAAILQGTAGSTGVPKTAVLSPGAALANLRALGERLALGGSDTGCSWLPLYHDMGLAFLLTGALTQMSIWLAPTAAFSASPFRWLGWLSESRATVTAAPNFAYNVLGKYARRVSDVDLGELRVAINGGEPVDCDGFERFIDAMAPFGFDAGAAAPSYGLAESTCAVAVPAPGTGLRVEKVTDETGSSRHAVLGDPVPGTEIRISPVRGVPGEIGEIEIRGASMMDAYLGHDAVGPDDWFPTGDLGFFGAGGLVVCGRAKEIISIAGRNIFPTEIESVAAQVRGVREGAVVALGIGERSARPGLVVAAEFRGPDQGGARAEVIERVASVCGVVPADVLFMAPGSLPRTSSGKLRRLEVRRAFEAVD</sequence>
<dbReference type="PANTHER" id="PTHR22754:SF32">
    <property type="entry name" value="DISCO-INTERACTING PROTEIN 2"/>
    <property type="match status" value="1"/>
</dbReference>
<accession>A0A1Q4HWZ8</accession>
<dbReference type="InterPro" id="IPR042099">
    <property type="entry name" value="ANL_N_sf"/>
</dbReference>
<dbReference type="NCBIfam" id="NF004510">
    <property type="entry name" value="PRK05851.1"/>
    <property type="match status" value="1"/>
</dbReference>
<dbReference type="Gene3D" id="3.40.50.12780">
    <property type="entry name" value="N-terminal domain of ligase-like"/>
    <property type="match status" value="1"/>
</dbReference>
<dbReference type="PROSITE" id="PS00455">
    <property type="entry name" value="AMP_BINDING"/>
    <property type="match status" value="1"/>
</dbReference>
<evidence type="ECO:0000259" key="2">
    <source>
        <dbReference type="Pfam" id="PF00501"/>
    </source>
</evidence>
<evidence type="ECO:0000256" key="1">
    <source>
        <dbReference type="ARBA" id="ARBA00006432"/>
    </source>
</evidence>
<comment type="similarity">
    <text evidence="1">Belongs to the ATP-dependent AMP-binding enzyme family.</text>
</comment>
<dbReference type="Pfam" id="PF00501">
    <property type="entry name" value="AMP-binding"/>
    <property type="match status" value="1"/>
</dbReference>
<keyword evidence="3" id="KW-0436">Ligase</keyword>
<protein>
    <submittedName>
        <fullName evidence="3">Long-chain fatty acid--CoA ligase</fullName>
    </submittedName>
</protein>
<reference evidence="3 4" key="1">
    <citation type="submission" date="2016-11" db="EMBL/GenBank/DDBJ databases">
        <title>Genome sequences of unsequenced Mycobacteria.</title>
        <authorList>
            <person name="Greninger A.L."/>
            <person name="Fang F."/>
            <person name="Jerome K.R."/>
        </authorList>
    </citation>
    <scope>NUCLEOTIDE SEQUENCE [LARGE SCALE GENOMIC DNA]</scope>
    <source>
        <strain evidence="3 4">M11</strain>
    </source>
</reference>
<dbReference type="AlphaFoldDB" id="A0A1Q4HWZ8"/>
<feature type="domain" description="AMP-dependent synthetase/ligase" evidence="2">
    <location>
        <begin position="23"/>
        <end position="381"/>
    </location>
</feature>
<evidence type="ECO:0000313" key="3">
    <source>
        <dbReference type="EMBL" id="OJZ74175.1"/>
    </source>
</evidence>
<dbReference type="EMBL" id="MPNT01000007">
    <property type="protein sequence ID" value="OJZ74175.1"/>
    <property type="molecule type" value="Genomic_DNA"/>
</dbReference>
<gene>
    <name evidence="3" type="ORF">BRW65_10145</name>
</gene>
<organism evidence="3 4">
    <name type="scientific">Mycobacterium paraffinicum</name>
    <dbReference type="NCBI Taxonomy" id="53378"/>
    <lineage>
        <taxon>Bacteria</taxon>
        <taxon>Bacillati</taxon>
        <taxon>Actinomycetota</taxon>
        <taxon>Actinomycetes</taxon>
        <taxon>Mycobacteriales</taxon>
        <taxon>Mycobacteriaceae</taxon>
        <taxon>Mycobacterium</taxon>
    </lineage>
</organism>